<sequence length="65" mass="7161">MPTNQPSETPTIDRAQEAAQGIFNALNDEGLSTVDKVAACKLLDQMIRQEIDQAITALQQLRTTF</sequence>
<comment type="caution">
    <text evidence="1">The sequence shown here is derived from an EMBL/GenBank/DDBJ whole genome shotgun (WGS) entry which is preliminary data.</text>
</comment>
<organism evidence="1 2">
    <name type="scientific">Spirosoma arboris</name>
    <dbReference type="NCBI Taxonomy" id="2682092"/>
    <lineage>
        <taxon>Bacteria</taxon>
        <taxon>Pseudomonadati</taxon>
        <taxon>Bacteroidota</taxon>
        <taxon>Cytophagia</taxon>
        <taxon>Cytophagales</taxon>
        <taxon>Cytophagaceae</taxon>
        <taxon>Spirosoma</taxon>
    </lineage>
</organism>
<dbReference type="EMBL" id="WPIN01000019">
    <property type="protein sequence ID" value="MVM34981.1"/>
    <property type="molecule type" value="Genomic_DNA"/>
</dbReference>
<dbReference type="Proteomes" id="UP000436006">
    <property type="component" value="Unassembled WGS sequence"/>
</dbReference>
<accession>A0A7K1SMF1</accession>
<keyword evidence="2" id="KW-1185">Reference proteome</keyword>
<protein>
    <submittedName>
        <fullName evidence="1">Uncharacterized protein</fullName>
    </submittedName>
</protein>
<gene>
    <name evidence="1" type="ORF">GO755_33445</name>
</gene>
<proteinExistence type="predicted"/>
<name>A0A7K1SMF1_9BACT</name>
<reference evidence="1 2" key="1">
    <citation type="submission" date="2019-12" db="EMBL/GenBank/DDBJ databases">
        <title>Spirosoma sp. HMF4905 genome sequencing and assembly.</title>
        <authorList>
            <person name="Kang H."/>
            <person name="Cha I."/>
            <person name="Kim H."/>
            <person name="Joh K."/>
        </authorList>
    </citation>
    <scope>NUCLEOTIDE SEQUENCE [LARGE SCALE GENOMIC DNA]</scope>
    <source>
        <strain evidence="1 2">HMF4905</strain>
    </source>
</reference>
<dbReference type="AlphaFoldDB" id="A0A7K1SMF1"/>
<dbReference type="RefSeq" id="WP_157589793.1">
    <property type="nucleotide sequence ID" value="NZ_WPIN01000019.1"/>
</dbReference>
<evidence type="ECO:0000313" key="2">
    <source>
        <dbReference type="Proteomes" id="UP000436006"/>
    </source>
</evidence>
<evidence type="ECO:0000313" key="1">
    <source>
        <dbReference type="EMBL" id="MVM34981.1"/>
    </source>
</evidence>